<organism evidence="2 3">
    <name type="scientific">Portunus trituberculatus</name>
    <name type="common">Swimming crab</name>
    <name type="synonym">Neptunus trituberculatus</name>
    <dbReference type="NCBI Taxonomy" id="210409"/>
    <lineage>
        <taxon>Eukaryota</taxon>
        <taxon>Metazoa</taxon>
        <taxon>Ecdysozoa</taxon>
        <taxon>Arthropoda</taxon>
        <taxon>Crustacea</taxon>
        <taxon>Multicrustacea</taxon>
        <taxon>Malacostraca</taxon>
        <taxon>Eumalacostraca</taxon>
        <taxon>Eucarida</taxon>
        <taxon>Decapoda</taxon>
        <taxon>Pleocyemata</taxon>
        <taxon>Brachyura</taxon>
        <taxon>Eubrachyura</taxon>
        <taxon>Portunoidea</taxon>
        <taxon>Portunidae</taxon>
        <taxon>Portuninae</taxon>
        <taxon>Portunus</taxon>
    </lineage>
</organism>
<proteinExistence type="predicted"/>
<name>A0A5B7HZL7_PORTR</name>
<accession>A0A5B7HZL7</accession>
<gene>
    <name evidence="2" type="ORF">E2C01_069830</name>
</gene>
<protein>
    <submittedName>
        <fullName evidence="2">Uncharacterized protein</fullName>
    </submittedName>
</protein>
<evidence type="ECO:0000313" key="3">
    <source>
        <dbReference type="Proteomes" id="UP000324222"/>
    </source>
</evidence>
<feature type="region of interest" description="Disordered" evidence="1">
    <location>
        <begin position="81"/>
        <end position="106"/>
    </location>
</feature>
<dbReference type="Proteomes" id="UP000324222">
    <property type="component" value="Unassembled WGS sequence"/>
</dbReference>
<dbReference type="AlphaFoldDB" id="A0A5B7HZL7"/>
<dbReference type="EMBL" id="VSRR010041120">
    <property type="protein sequence ID" value="MPC75443.1"/>
    <property type="molecule type" value="Genomic_DNA"/>
</dbReference>
<comment type="caution">
    <text evidence="2">The sequence shown here is derived from an EMBL/GenBank/DDBJ whole genome shotgun (WGS) entry which is preliminary data.</text>
</comment>
<sequence length="106" mass="11969">MEGVSKDHLYYNLRTWNPLLPMSLSRLLCQVIESTDPGHAPHAHNIRGLLALLALLHTHLVERVQDLRVSLPRSRSYSLCSSYGDGSTSLTSEDKRWKVKQGQMEG</sequence>
<evidence type="ECO:0000313" key="2">
    <source>
        <dbReference type="EMBL" id="MPC75443.1"/>
    </source>
</evidence>
<reference evidence="2 3" key="1">
    <citation type="submission" date="2019-05" db="EMBL/GenBank/DDBJ databases">
        <title>Another draft genome of Portunus trituberculatus and its Hox gene families provides insights of decapod evolution.</title>
        <authorList>
            <person name="Jeong J.-H."/>
            <person name="Song I."/>
            <person name="Kim S."/>
            <person name="Choi T."/>
            <person name="Kim D."/>
            <person name="Ryu S."/>
            <person name="Kim W."/>
        </authorList>
    </citation>
    <scope>NUCLEOTIDE SEQUENCE [LARGE SCALE GENOMIC DNA]</scope>
    <source>
        <tissue evidence="2">Muscle</tissue>
    </source>
</reference>
<keyword evidence="3" id="KW-1185">Reference proteome</keyword>
<feature type="compositionally biased region" description="Polar residues" evidence="1">
    <location>
        <begin position="81"/>
        <end position="91"/>
    </location>
</feature>
<evidence type="ECO:0000256" key="1">
    <source>
        <dbReference type="SAM" id="MobiDB-lite"/>
    </source>
</evidence>